<reference evidence="2" key="1">
    <citation type="submission" date="2016-05" db="EMBL/GenBank/DDBJ databases">
        <title>Comparative genomics of biotechnologically important yeasts.</title>
        <authorList>
            <consortium name="DOE Joint Genome Institute"/>
            <person name="Riley R."/>
            <person name="Haridas S."/>
            <person name="Wolfe K.H."/>
            <person name="Lopes M.R."/>
            <person name="Hittinger C.T."/>
            <person name="Goker M."/>
            <person name="Salamov A."/>
            <person name="Wisecaver J."/>
            <person name="Long T.M."/>
            <person name="Aerts A.L."/>
            <person name="Barry K."/>
            <person name="Choi C."/>
            <person name="Clum A."/>
            <person name="Coughlan A.Y."/>
            <person name="Deshpande S."/>
            <person name="Douglass A.P."/>
            <person name="Hanson S.J."/>
            <person name="Klenk H.-P."/>
            <person name="Labutti K."/>
            <person name="Lapidus A."/>
            <person name="Lindquist E."/>
            <person name="Lipzen A."/>
            <person name="Meier-Kolthoff J.P."/>
            <person name="Ohm R.A."/>
            <person name="Otillar R.P."/>
            <person name="Pangilinan J."/>
            <person name="Peng Y."/>
            <person name="Rokas A."/>
            <person name="Rosa C.A."/>
            <person name="Scheuner C."/>
            <person name="Sibirny A.A."/>
            <person name="Slot J.C."/>
            <person name="Stielow J.B."/>
            <person name="Sun H."/>
            <person name="Kurtzman C.P."/>
            <person name="Blackwell M."/>
            <person name="Grigoriev I.V."/>
            <person name="Jeffries T.W."/>
        </authorList>
    </citation>
    <scope>NUCLEOTIDE SEQUENCE [LARGE SCALE GENOMIC DNA]</scope>
    <source>
        <strain evidence="2">NRRL Y-12698</strain>
    </source>
</reference>
<dbReference type="Pfam" id="PF11312">
    <property type="entry name" value="Methyltransf_34"/>
    <property type="match status" value="1"/>
</dbReference>
<gene>
    <name evidence="1" type="ORF">BABINDRAFT_158850</name>
</gene>
<dbReference type="Proteomes" id="UP000094336">
    <property type="component" value="Unassembled WGS sequence"/>
</dbReference>
<accession>A0A1E3QX19</accession>
<dbReference type="OrthoDB" id="6419443at2759"/>
<dbReference type="GO" id="GO:0070475">
    <property type="term" value="P:rRNA base methylation"/>
    <property type="evidence" value="ECO:0007669"/>
    <property type="project" value="EnsemblFungi"/>
</dbReference>
<dbReference type="AlphaFoldDB" id="A0A1E3QX19"/>
<protein>
    <recommendedName>
        <fullName evidence="3">25S rRNA (Uridine(2843)-N(3))-methyltransferase</fullName>
    </recommendedName>
</protein>
<proteinExistence type="predicted"/>
<evidence type="ECO:0008006" key="3">
    <source>
        <dbReference type="Google" id="ProtNLM"/>
    </source>
</evidence>
<dbReference type="RefSeq" id="XP_018987534.1">
    <property type="nucleotide sequence ID" value="XM_019127316.1"/>
</dbReference>
<dbReference type="EMBL" id="KV454426">
    <property type="protein sequence ID" value="ODQ82206.1"/>
    <property type="molecule type" value="Genomic_DNA"/>
</dbReference>
<organism evidence="1 2">
    <name type="scientific">Babjeviella inositovora NRRL Y-12698</name>
    <dbReference type="NCBI Taxonomy" id="984486"/>
    <lineage>
        <taxon>Eukaryota</taxon>
        <taxon>Fungi</taxon>
        <taxon>Dikarya</taxon>
        <taxon>Ascomycota</taxon>
        <taxon>Saccharomycotina</taxon>
        <taxon>Pichiomycetes</taxon>
        <taxon>Serinales incertae sedis</taxon>
        <taxon>Babjeviella</taxon>
    </lineage>
</organism>
<keyword evidence="2" id="KW-1185">Reference proteome</keyword>
<dbReference type="GO" id="GO:0070042">
    <property type="term" value="F:rRNA (uridine-N3-)-methyltransferase activity"/>
    <property type="evidence" value="ECO:0007669"/>
    <property type="project" value="EnsemblFungi"/>
</dbReference>
<sequence>MPSRRIARTQAKKAALLQAQQEEAALYGPPAPQAEEEEEDLADEFARKVVIKDIVAIPPHTQYQLATDQILHLFHRLFQSSFTDTTELQSTIQAVKTDLYNRDYLDAFDDDAKRLAYLIRWSSLRALSYASLMSSLTPIVEMISEYIIEEDEDEDCQCLLIGGGASAEIVGLAAIYGRMKEFCSTKDKPLQINVMDVSDWGSIVTQVTNEINTLGWIRQVPDTRPQQFITNYLKNDVLTYFNGVPEKDDTAISLANQKLITLLFTTNELFQEDKSKSIQFFQRMNQECSPGTLLLIAESAGSYSNIQIGTKQFPVFFMIDMLLSNKKSELKKAGSGKKSKTPEAYDGAWELVESSDSCWYRVDKESQDFYSSRLENIKLENMRFFFRLYRKL</sequence>
<name>A0A1E3QX19_9ASCO</name>
<dbReference type="GO" id="GO:0005737">
    <property type="term" value="C:cytoplasm"/>
    <property type="evidence" value="ECO:0007669"/>
    <property type="project" value="EnsemblFungi"/>
</dbReference>
<dbReference type="STRING" id="984486.A0A1E3QX19"/>
<evidence type="ECO:0000313" key="1">
    <source>
        <dbReference type="EMBL" id="ODQ82206.1"/>
    </source>
</evidence>
<dbReference type="InterPro" id="IPR021463">
    <property type="entry name" value="Methyltransf_34"/>
</dbReference>
<dbReference type="GeneID" id="30145169"/>
<evidence type="ECO:0000313" key="2">
    <source>
        <dbReference type="Proteomes" id="UP000094336"/>
    </source>
</evidence>